<comment type="subcellular location">
    <subcellularLocation>
        <location evidence="1">Cell membrane</location>
        <topology evidence="1">Multi-pass membrane protein</topology>
    </subcellularLocation>
</comment>
<feature type="compositionally biased region" description="Basic residues" evidence="7">
    <location>
        <begin position="277"/>
        <end position="291"/>
    </location>
</feature>
<keyword evidence="4 8" id="KW-0812">Transmembrane</keyword>
<keyword evidence="11" id="KW-1185">Reference proteome</keyword>
<feature type="transmembrane region" description="Helical" evidence="8">
    <location>
        <begin position="49"/>
        <end position="70"/>
    </location>
</feature>
<reference evidence="10 11" key="1">
    <citation type="submission" date="2018-11" db="EMBL/GenBank/DDBJ databases">
        <authorList>
            <person name="Kleinhagauer T."/>
            <person name="Glaeser S.P."/>
            <person name="Spergser J."/>
            <person name="Ruckert C."/>
            <person name="Kaempfer P."/>
            <person name="Busse H.-J."/>
        </authorList>
    </citation>
    <scope>NUCLEOTIDE SEQUENCE [LARGE SCALE GENOMIC DNA]</scope>
    <source>
        <strain evidence="10 11">200CH</strain>
    </source>
</reference>
<feature type="region of interest" description="Disordered" evidence="7">
    <location>
        <begin position="317"/>
        <end position="347"/>
    </location>
</feature>
<feature type="transmembrane region" description="Helical" evidence="8">
    <location>
        <begin position="106"/>
        <end position="126"/>
    </location>
</feature>
<dbReference type="EMBL" id="CP033896">
    <property type="protein sequence ID" value="AZA14028.1"/>
    <property type="molecule type" value="Genomic_DNA"/>
</dbReference>
<dbReference type="InterPro" id="IPR005115">
    <property type="entry name" value="Gly_transporter"/>
</dbReference>
<feature type="region of interest" description="Disordered" evidence="7">
    <location>
        <begin position="265"/>
        <end position="298"/>
    </location>
</feature>
<keyword evidence="5 8" id="KW-1133">Transmembrane helix</keyword>
<evidence type="ECO:0000256" key="8">
    <source>
        <dbReference type="SAM" id="Phobius"/>
    </source>
</evidence>
<accession>A0A3G6JAS5</accession>
<evidence type="ECO:0000256" key="4">
    <source>
        <dbReference type="ARBA" id="ARBA00022692"/>
    </source>
</evidence>
<name>A0A3G6JAS5_9CORY</name>
<evidence type="ECO:0000256" key="3">
    <source>
        <dbReference type="ARBA" id="ARBA00022475"/>
    </source>
</evidence>
<feature type="domain" description="Glycine transporter" evidence="9">
    <location>
        <begin position="141"/>
        <end position="213"/>
    </location>
</feature>
<evidence type="ECO:0000256" key="2">
    <source>
        <dbReference type="ARBA" id="ARBA00008193"/>
    </source>
</evidence>
<keyword evidence="3" id="KW-1003">Cell membrane</keyword>
<evidence type="ECO:0000259" key="9">
    <source>
        <dbReference type="Pfam" id="PF03458"/>
    </source>
</evidence>
<proteinExistence type="inferred from homology"/>
<feature type="transmembrane region" description="Helical" evidence="8">
    <location>
        <begin position="163"/>
        <end position="180"/>
    </location>
</feature>
<sequence>MLQDDQQQLCKVRRREGATASGIRENSEHAHTDCVTIAGMHDVDPSILALYRVLDLIGVVLNGAIGGTIARQRNFDIIGFAFLAIFSALAGGMLRDTLMQRGTAAAIAQPSYMGFAIAGALVALVIHLQGRAWELFRVHGDAIILGVWATTGSIKALSYNMPAASAIFMGVLTAVGGGMIRDIAIGTTPAVFGGNTLYATPAIAAASTMVAFHQVDLDAAGMICGTVVGAGFAIIAYWRGWVLPVHSDFAPVNMTASQLKRLLRQAESAGRRDGMKQGRRIGRRKGLRRARKEGERAGVTAERDRWIEALDEGHLPAGEHLDITVRPNDEQSATKDQRQTTDQHPHR</sequence>
<evidence type="ECO:0000256" key="6">
    <source>
        <dbReference type="ARBA" id="ARBA00023136"/>
    </source>
</evidence>
<organism evidence="10 11">
    <name type="scientific">Corynebacterium choanae</name>
    <dbReference type="NCBI Taxonomy" id="1862358"/>
    <lineage>
        <taxon>Bacteria</taxon>
        <taxon>Bacillati</taxon>
        <taxon>Actinomycetota</taxon>
        <taxon>Actinomycetes</taxon>
        <taxon>Mycobacteriales</taxon>
        <taxon>Corynebacteriaceae</taxon>
        <taxon>Corynebacterium</taxon>
    </lineage>
</organism>
<dbReference type="KEGG" id="ccho:CCHOA_08185"/>
<dbReference type="PANTHER" id="PTHR30506:SF3">
    <property type="entry name" value="UPF0126 INNER MEMBRANE PROTEIN YADS-RELATED"/>
    <property type="match status" value="1"/>
</dbReference>
<dbReference type="AlphaFoldDB" id="A0A3G6JAS5"/>
<feature type="domain" description="Glycine transporter" evidence="9">
    <location>
        <begin position="53"/>
        <end position="127"/>
    </location>
</feature>
<comment type="similarity">
    <text evidence="2">Belongs to the UPF0126 family.</text>
</comment>
<evidence type="ECO:0000313" key="10">
    <source>
        <dbReference type="EMBL" id="AZA14028.1"/>
    </source>
</evidence>
<keyword evidence="6 8" id="KW-0472">Membrane</keyword>
<dbReference type="Proteomes" id="UP000269019">
    <property type="component" value="Chromosome"/>
</dbReference>
<dbReference type="GO" id="GO:0005886">
    <property type="term" value="C:plasma membrane"/>
    <property type="evidence" value="ECO:0007669"/>
    <property type="project" value="UniProtKB-SubCell"/>
</dbReference>
<feature type="transmembrane region" description="Helical" evidence="8">
    <location>
        <begin position="192"/>
        <end position="213"/>
    </location>
</feature>
<evidence type="ECO:0000256" key="5">
    <source>
        <dbReference type="ARBA" id="ARBA00022989"/>
    </source>
</evidence>
<gene>
    <name evidence="10" type="ORF">CCHOA_08185</name>
</gene>
<evidence type="ECO:0000256" key="1">
    <source>
        <dbReference type="ARBA" id="ARBA00004651"/>
    </source>
</evidence>
<dbReference type="Pfam" id="PF03458">
    <property type="entry name" value="Gly_transporter"/>
    <property type="match status" value="2"/>
</dbReference>
<protein>
    <recommendedName>
        <fullName evidence="9">Glycine transporter domain-containing protein</fullName>
    </recommendedName>
</protein>
<evidence type="ECO:0000256" key="7">
    <source>
        <dbReference type="SAM" id="MobiDB-lite"/>
    </source>
</evidence>
<feature type="transmembrane region" description="Helical" evidence="8">
    <location>
        <begin position="77"/>
        <end position="94"/>
    </location>
</feature>
<evidence type="ECO:0000313" key="11">
    <source>
        <dbReference type="Proteomes" id="UP000269019"/>
    </source>
</evidence>
<feature type="transmembrane region" description="Helical" evidence="8">
    <location>
        <begin position="219"/>
        <end position="238"/>
    </location>
</feature>
<dbReference type="PANTHER" id="PTHR30506">
    <property type="entry name" value="INNER MEMBRANE PROTEIN"/>
    <property type="match status" value="1"/>
</dbReference>